<reference evidence="2" key="1">
    <citation type="journal article" date="2015" name="Nature">
        <title>Complex archaea that bridge the gap between prokaryotes and eukaryotes.</title>
        <authorList>
            <person name="Spang A."/>
            <person name="Saw J.H."/>
            <person name="Jorgensen S.L."/>
            <person name="Zaremba-Niedzwiedzka K."/>
            <person name="Martijn J."/>
            <person name="Lind A.E."/>
            <person name="van Eijk R."/>
            <person name="Schleper C."/>
            <person name="Guy L."/>
            <person name="Ettema T.J."/>
        </authorList>
    </citation>
    <scope>NUCLEOTIDE SEQUENCE</scope>
</reference>
<feature type="region of interest" description="Disordered" evidence="1">
    <location>
        <begin position="1"/>
        <end position="21"/>
    </location>
</feature>
<comment type="caution">
    <text evidence="2">The sequence shown here is derived from an EMBL/GenBank/DDBJ whole genome shotgun (WGS) entry which is preliminary data.</text>
</comment>
<protein>
    <recommendedName>
        <fullName evidence="3">Scaffolding protein</fullName>
    </recommendedName>
</protein>
<feature type="compositionally biased region" description="Polar residues" evidence="1">
    <location>
        <begin position="181"/>
        <end position="190"/>
    </location>
</feature>
<organism evidence="2">
    <name type="scientific">marine sediment metagenome</name>
    <dbReference type="NCBI Taxonomy" id="412755"/>
    <lineage>
        <taxon>unclassified sequences</taxon>
        <taxon>metagenomes</taxon>
        <taxon>ecological metagenomes</taxon>
    </lineage>
</organism>
<sequence length="214" mass="22854">MTQENPDPQKDGTGIPPVPAPVVVPPAVLDLGEGNLMNRDQAIEMRTAKVGLEKEKQDLLGQVQSLTDAGTKRDADLATANQARITAEATVQTADARVKEAEGKAANFVAPGDYQKLQEQVKTQEWNGLVSRTGQMVKDYNIPPEKLHGKDATALDAIEEGLKLGGGTTKNAPVLKGGTNEAANPPNQFNARVEANKEQLKRIRDGDRNAGQLG</sequence>
<evidence type="ECO:0000256" key="1">
    <source>
        <dbReference type="SAM" id="MobiDB-lite"/>
    </source>
</evidence>
<accession>A0A0F9IEE5</accession>
<dbReference type="EMBL" id="LAZR01021321">
    <property type="protein sequence ID" value="KKL85747.1"/>
    <property type="molecule type" value="Genomic_DNA"/>
</dbReference>
<name>A0A0F9IEE5_9ZZZZ</name>
<gene>
    <name evidence="2" type="ORF">LCGC14_1951630</name>
</gene>
<evidence type="ECO:0008006" key="3">
    <source>
        <dbReference type="Google" id="ProtNLM"/>
    </source>
</evidence>
<evidence type="ECO:0000313" key="2">
    <source>
        <dbReference type="EMBL" id="KKL85747.1"/>
    </source>
</evidence>
<proteinExistence type="predicted"/>
<feature type="region of interest" description="Disordered" evidence="1">
    <location>
        <begin position="164"/>
        <end position="190"/>
    </location>
</feature>
<dbReference type="AlphaFoldDB" id="A0A0F9IEE5"/>